<feature type="compositionally biased region" description="Polar residues" evidence="7">
    <location>
        <begin position="58"/>
        <end position="73"/>
    </location>
</feature>
<dbReference type="AlphaFoldDB" id="A0A667WQW2"/>
<feature type="compositionally biased region" description="Basic residues" evidence="7">
    <location>
        <begin position="215"/>
        <end position="226"/>
    </location>
</feature>
<dbReference type="PANTHER" id="PTHR12315">
    <property type="entry name" value="BICOID-INTERACTING PROTEIN RELATED"/>
    <property type="match status" value="1"/>
</dbReference>
<dbReference type="GO" id="GO:0040031">
    <property type="term" value="P:snRNA modification"/>
    <property type="evidence" value="ECO:0007669"/>
    <property type="project" value="TreeGrafter"/>
</dbReference>
<keyword evidence="2 6" id="KW-0489">Methyltransferase</keyword>
<dbReference type="Gene3D" id="3.40.50.150">
    <property type="entry name" value="Vaccinia Virus protein VP39"/>
    <property type="match status" value="1"/>
</dbReference>
<dbReference type="PROSITE" id="PS51515">
    <property type="entry name" value="BIN3_SAM"/>
    <property type="match status" value="1"/>
</dbReference>
<feature type="compositionally biased region" description="Low complexity" evidence="7">
    <location>
        <begin position="371"/>
        <end position="389"/>
    </location>
</feature>
<comment type="similarity">
    <text evidence="1 6">Belongs to the methyltransferase superfamily.</text>
</comment>
<protein>
    <recommendedName>
        <fullName evidence="6">RNA methyltransferase</fullName>
        <ecNumber evidence="6">2.1.1.-</ecNumber>
    </recommendedName>
</protein>
<dbReference type="InterPro" id="IPR039772">
    <property type="entry name" value="Bin3-like"/>
</dbReference>
<evidence type="ECO:0000256" key="3">
    <source>
        <dbReference type="ARBA" id="ARBA00022679"/>
    </source>
</evidence>
<evidence type="ECO:0000313" key="9">
    <source>
        <dbReference type="Ensembl" id="ENSMMDP00005008010.1"/>
    </source>
</evidence>
<gene>
    <name evidence="9" type="primary">mepcea</name>
</gene>
<evidence type="ECO:0000256" key="5">
    <source>
        <dbReference type="PROSITE-ProRule" id="PRU00848"/>
    </source>
</evidence>
<feature type="compositionally biased region" description="Low complexity" evidence="7">
    <location>
        <begin position="12"/>
        <end position="22"/>
    </location>
</feature>
<dbReference type="FunCoup" id="A0A667WQW2">
    <property type="interactions" value="1463"/>
</dbReference>
<sequence length="738" mass="81086">MSVDEETVKTVSSQASSAPSLQLSECTGGYNDISIMAEVSAATPDSSDVAATCPVPTTVASPNHTSSSDTCTHPENAGQRARGNENNINRRNNLHHSKQQQQQQPRLTKRRNTSSSGFKHPTSNKRRRRANSESDSVLPTNFLLGGNIFDPLNLNSLLDEEVNKALNAETPKSSPLPAKSRDPVEILIPRDITDPLNLNSGIADSSFLVSPYKSGGRKRHRNRHHGGGGGGGGGISATQLDLSESGKCEVKIGTSTLLSGVSASCSALDAPKGSSTFSSVSGDFHECQEADSSSCKEESSVSAPHTQSRSMEDSSSFVSGGSNQHSGRRKRRRNSGKMELPVTHSTPIGKPGSGDRTCGAGASRSSQSFHTPRSGPRTGPGGRQQQPHNQQKDQQRKKFQYGNYNKYYGYRNPGASEDPRVRVFRPEWFQGKDVLDLGCNSGHLTLYIAKMLRPARILGLDIDSDLVHAARKNIRHYLSELQTQEARRAMQEEKSTKQEERNGNESCTGREKKHNEAESVDENGKPVKGESCPVEAVNDNVSCHIDEAGTQGQDSTTEEMEQEDCDLPPADHPVSCSFPVSLRISRGPIAAPPLTETSTVRSGEFPSNVSFIKANYVLENDNLLLTQRPEYDVILCLSVTKWVHLNWGDSGLKRLFHRVYRHLRPGGLFVLEPQPWESYARRRKLTDNICRNYHSIRLKPDQFSAYLTNEVGFSSYELVGTPKCSLRGFQRPIYLFHK</sequence>
<dbReference type="GO" id="GO:0008173">
    <property type="term" value="F:RNA methyltransferase activity"/>
    <property type="evidence" value="ECO:0007669"/>
    <property type="project" value="UniProtKB-UniRule"/>
</dbReference>
<name>A0A667WQW2_9TELE</name>
<dbReference type="CDD" id="cd02440">
    <property type="entry name" value="AdoMet_MTases"/>
    <property type="match status" value="2"/>
</dbReference>
<dbReference type="InterPro" id="IPR010675">
    <property type="entry name" value="Bin3_C"/>
</dbReference>
<evidence type="ECO:0000256" key="2">
    <source>
        <dbReference type="ARBA" id="ARBA00022603"/>
    </source>
</evidence>
<proteinExistence type="inferred from homology"/>
<dbReference type="SUPFAM" id="SSF53335">
    <property type="entry name" value="S-adenosyl-L-methionine-dependent methyltransferases"/>
    <property type="match status" value="1"/>
</dbReference>
<dbReference type="GO" id="GO:0017069">
    <property type="term" value="F:snRNA binding"/>
    <property type="evidence" value="ECO:0007669"/>
    <property type="project" value="TreeGrafter"/>
</dbReference>
<evidence type="ECO:0000256" key="7">
    <source>
        <dbReference type="SAM" id="MobiDB-lite"/>
    </source>
</evidence>
<evidence type="ECO:0000259" key="8">
    <source>
        <dbReference type="PROSITE" id="PS51515"/>
    </source>
</evidence>
<feature type="compositionally biased region" description="Basic residues" evidence="7">
    <location>
        <begin position="326"/>
        <end position="335"/>
    </location>
</feature>
<dbReference type="Pfam" id="PF06859">
    <property type="entry name" value="Bin3"/>
    <property type="match status" value="1"/>
</dbReference>
<dbReference type="GO" id="GO:0032259">
    <property type="term" value="P:methylation"/>
    <property type="evidence" value="ECO:0007669"/>
    <property type="project" value="UniProtKB-KW"/>
</dbReference>
<feature type="region of interest" description="Disordered" evidence="7">
    <location>
        <begin position="211"/>
        <end position="238"/>
    </location>
</feature>
<feature type="compositionally biased region" description="Acidic residues" evidence="7">
    <location>
        <begin position="556"/>
        <end position="566"/>
    </location>
</feature>
<dbReference type="InParanoid" id="A0A667WQW2"/>
<keyword evidence="10" id="KW-1185">Reference proteome</keyword>
<dbReference type="Proteomes" id="UP000472263">
    <property type="component" value="Chromosome 14"/>
</dbReference>
<feature type="compositionally biased region" description="Low complexity" evidence="7">
    <location>
        <begin position="80"/>
        <end position="91"/>
    </location>
</feature>
<dbReference type="OrthoDB" id="10017101at2759"/>
<feature type="domain" description="Bin3-type SAM" evidence="8">
    <location>
        <begin position="418"/>
        <end position="738"/>
    </location>
</feature>
<evidence type="ECO:0000256" key="6">
    <source>
        <dbReference type="RuleBase" id="RU367087"/>
    </source>
</evidence>
<evidence type="ECO:0000313" key="10">
    <source>
        <dbReference type="Proteomes" id="UP000472263"/>
    </source>
</evidence>
<dbReference type="PANTHER" id="PTHR12315:SF0">
    <property type="entry name" value="7SK SNRNA METHYLPHOSPHATE CAPPING ENZYME"/>
    <property type="match status" value="1"/>
</dbReference>
<dbReference type="Ensembl" id="ENSMMDT00005008250.1">
    <property type="protein sequence ID" value="ENSMMDP00005008010.1"/>
    <property type="gene ID" value="ENSMMDG00005004442.1"/>
</dbReference>
<dbReference type="GO" id="GO:0008171">
    <property type="term" value="F:O-methyltransferase activity"/>
    <property type="evidence" value="ECO:0007669"/>
    <property type="project" value="UniProtKB-UniRule"/>
</dbReference>
<reference evidence="9" key="1">
    <citation type="submission" date="2019-06" db="EMBL/GenBank/DDBJ databases">
        <authorList>
            <consortium name="Wellcome Sanger Institute Data Sharing"/>
        </authorList>
    </citation>
    <scope>NUCLEOTIDE SEQUENCE [LARGE SCALE GENOMIC DNA]</scope>
</reference>
<dbReference type="InterPro" id="IPR024160">
    <property type="entry name" value="BIN3_SAM-bd_dom"/>
</dbReference>
<accession>A0A667WQW2</accession>
<evidence type="ECO:0000256" key="1">
    <source>
        <dbReference type="ARBA" id="ARBA00008361"/>
    </source>
</evidence>
<keyword evidence="4 5" id="KW-0949">S-adenosyl-L-methionine</keyword>
<reference evidence="9" key="3">
    <citation type="submission" date="2025-09" db="UniProtKB">
        <authorList>
            <consortium name="Ensembl"/>
        </authorList>
    </citation>
    <scope>IDENTIFICATION</scope>
</reference>
<dbReference type="EC" id="2.1.1.-" evidence="6"/>
<feature type="region of interest" description="Disordered" evidence="7">
    <location>
        <begin position="291"/>
        <end position="398"/>
    </location>
</feature>
<keyword evidence="3 6" id="KW-0808">Transferase</keyword>
<feature type="region of interest" description="Disordered" evidence="7">
    <location>
        <begin position="485"/>
        <end position="533"/>
    </location>
</feature>
<dbReference type="Pfam" id="PF13847">
    <property type="entry name" value="Methyltransf_31"/>
    <property type="match status" value="1"/>
</dbReference>
<reference evidence="9" key="2">
    <citation type="submission" date="2025-08" db="UniProtKB">
        <authorList>
            <consortium name="Ensembl"/>
        </authorList>
    </citation>
    <scope>IDENTIFICATION</scope>
</reference>
<dbReference type="InterPro" id="IPR025714">
    <property type="entry name" value="Methyltranfer_dom"/>
</dbReference>
<feature type="compositionally biased region" description="Basic and acidic residues" evidence="7">
    <location>
        <begin position="485"/>
        <end position="528"/>
    </location>
</feature>
<feature type="region of interest" description="Disordered" evidence="7">
    <location>
        <begin position="53"/>
        <end position="139"/>
    </location>
</feature>
<dbReference type="GeneTree" id="ENSGT00940000153993"/>
<feature type="region of interest" description="Disordered" evidence="7">
    <location>
        <begin position="546"/>
        <end position="567"/>
    </location>
</feature>
<feature type="compositionally biased region" description="Polar residues" evidence="7">
    <location>
        <begin position="303"/>
        <end position="325"/>
    </location>
</feature>
<dbReference type="InterPro" id="IPR029063">
    <property type="entry name" value="SAM-dependent_MTases_sf"/>
</dbReference>
<organism evidence="9 10">
    <name type="scientific">Myripristis murdjan</name>
    <name type="common">pinecone soldierfish</name>
    <dbReference type="NCBI Taxonomy" id="586833"/>
    <lineage>
        <taxon>Eukaryota</taxon>
        <taxon>Metazoa</taxon>
        <taxon>Chordata</taxon>
        <taxon>Craniata</taxon>
        <taxon>Vertebrata</taxon>
        <taxon>Euteleostomi</taxon>
        <taxon>Actinopterygii</taxon>
        <taxon>Neopterygii</taxon>
        <taxon>Teleostei</taxon>
        <taxon>Neoteleostei</taxon>
        <taxon>Acanthomorphata</taxon>
        <taxon>Holocentriformes</taxon>
        <taxon>Holocentridae</taxon>
        <taxon>Myripristis</taxon>
    </lineage>
</organism>
<feature type="region of interest" description="Disordered" evidence="7">
    <location>
        <begin position="1"/>
        <end position="22"/>
    </location>
</feature>
<evidence type="ECO:0000256" key="4">
    <source>
        <dbReference type="ARBA" id="ARBA00022691"/>
    </source>
</evidence>